<feature type="transmembrane region" description="Helical" evidence="1">
    <location>
        <begin position="7"/>
        <end position="28"/>
    </location>
</feature>
<protein>
    <recommendedName>
        <fullName evidence="4">Transporter</fullName>
    </recommendedName>
</protein>
<reference evidence="2 3" key="1">
    <citation type="submission" date="2020-04" db="EMBL/GenBank/DDBJ databases">
        <title>MicrobeNet Type strains.</title>
        <authorList>
            <person name="Nicholson A.C."/>
        </authorList>
    </citation>
    <scope>NUCLEOTIDE SEQUENCE [LARGE SCALE GENOMIC DNA]</scope>
    <source>
        <strain evidence="2 3">DSM 44956</strain>
    </source>
</reference>
<feature type="transmembrane region" description="Helical" evidence="1">
    <location>
        <begin position="284"/>
        <end position="300"/>
    </location>
</feature>
<name>A0A7X6L3Y5_9NOCA</name>
<feature type="transmembrane region" description="Helical" evidence="1">
    <location>
        <begin position="107"/>
        <end position="125"/>
    </location>
</feature>
<keyword evidence="1" id="KW-1133">Transmembrane helix</keyword>
<dbReference type="EMBL" id="JAAXOS010000006">
    <property type="protein sequence ID" value="NKY27287.1"/>
    <property type="molecule type" value="Genomic_DNA"/>
</dbReference>
<evidence type="ECO:0008006" key="4">
    <source>
        <dbReference type="Google" id="ProtNLM"/>
    </source>
</evidence>
<sequence length="433" mass="44659">MRRVGEIVDATTAFTGAAVAGVTLFLPVTVSTRGQSTSYRIAGLLNSVPRSAALGVIVAVAVAVLVATTKRPLTGWATATAAALAQLINHFVGRHVATAEMLTTQNYIDSICAAVLLGGLGAVVLRRPLPGAAFAVGGVGFFGFGDLANLLDINPDPYAVLETPTRWMIGVALALLVISTLHNWKRTEEPKTPGMAIALPVTPILAAMVLALVILAGTEWLGRQYSKLPAESHAIEIAIVVAATIVSATAAAMLLPGRDGAGVYLAVSLTAAVDAVGYAVRPGWTSAVLIALTAAGLFIGSRMPSTALAIMFLIGITVFAQVTSTSSGTVAFAVISGIIALTAGYCCGTVRPHYPPGGVLALTALYLPSAVSVMPDRVKDWREDVAVHDATPGRTALAIVIGSAIGLIMLRRLRPRCKSQPKGQPESESLADI</sequence>
<evidence type="ECO:0000313" key="2">
    <source>
        <dbReference type="EMBL" id="NKY27287.1"/>
    </source>
</evidence>
<dbReference type="AlphaFoldDB" id="A0A7X6L3Y5"/>
<feature type="transmembrane region" description="Helical" evidence="1">
    <location>
        <begin position="48"/>
        <end position="66"/>
    </location>
</feature>
<feature type="transmembrane region" description="Helical" evidence="1">
    <location>
        <begin position="132"/>
        <end position="151"/>
    </location>
</feature>
<dbReference type="RefSeq" id="WP_062967966.1">
    <property type="nucleotide sequence ID" value="NZ_JAAXOS010000006.1"/>
</dbReference>
<feature type="transmembrane region" description="Helical" evidence="1">
    <location>
        <begin position="262"/>
        <end position="278"/>
    </location>
</feature>
<feature type="transmembrane region" description="Helical" evidence="1">
    <location>
        <begin position="357"/>
        <end position="375"/>
    </location>
</feature>
<comment type="caution">
    <text evidence="2">The sequence shown here is derived from an EMBL/GenBank/DDBJ whole genome shotgun (WGS) entry which is preliminary data.</text>
</comment>
<dbReference type="Proteomes" id="UP000540698">
    <property type="component" value="Unassembled WGS sequence"/>
</dbReference>
<feature type="transmembrane region" description="Helical" evidence="1">
    <location>
        <begin position="395"/>
        <end position="413"/>
    </location>
</feature>
<evidence type="ECO:0000256" key="1">
    <source>
        <dbReference type="SAM" id="Phobius"/>
    </source>
</evidence>
<feature type="transmembrane region" description="Helical" evidence="1">
    <location>
        <begin position="167"/>
        <end position="184"/>
    </location>
</feature>
<feature type="transmembrane region" description="Helical" evidence="1">
    <location>
        <begin position="196"/>
        <end position="217"/>
    </location>
</feature>
<feature type="transmembrane region" description="Helical" evidence="1">
    <location>
        <begin position="330"/>
        <end position="350"/>
    </location>
</feature>
<keyword evidence="1" id="KW-0812">Transmembrane</keyword>
<proteinExistence type="predicted"/>
<gene>
    <name evidence="2" type="ORF">HGB38_13780</name>
</gene>
<feature type="transmembrane region" description="Helical" evidence="1">
    <location>
        <begin position="237"/>
        <end position="255"/>
    </location>
</feature>
<accession>A0A7X6L3Y5</accession>
<evidence type="ECO:0000313" key="3">
    <source>
        <dbReference type="Proteomes" id="UP000540698"/>
    </source>
</evidence>
<keyword evidence="3" id="KW-1185">Reference proteome</keyword>
<keyword evidence="1" id="KW-0472">Membrane</keyword>
<feature type="transmembrane region" description="Helical" evidence="1">
    <location>
        <begin position="307"/>
        <end position="324"/>
    </location>
</feature>
<feature type="transmembrane region" description="Helical" evidence="1">
    <location>
        <begin position="73"/>
        <end position="92"/>
    </location>
</feature>
<organism evidence="2 3">
    <name type="scientific">Nocardia gamkensis</name>
    <dbReference type="NCBI Taxonomy" id="352869"/>
    <lineage>
        <taxon>Bacteria</taxon>
        <taxon>Bacillati</taxon>
        <taxon>Actinomycetota</taxon>
        <taxon>Actinomycetes</taxon>
        <taxon>Mycobacteriales</taxon>
        <taxon>Nocardiaceae</taxon>
        <taxon>Nocardia</taxon>
    </lineage>
</organism>